<keyword evidence="1" id="KW-0732">Signal</keyword>
<evidence type="ECO:0000313" key="3">
    <source>
        <dbReference type="Proteomes" id="UP000315439"/>
    </source>
</evidence>
<feature type="signal peptide" evidence="1">
    <location>
        <begin position="1"/>
        <end position="26"/>
    </location>
</feature>
<protein>
    <recommendedName>
        <fullName evidence="4">Secreted protein</fullName>
    </recommendedName>
</protein>
<dbReference type="RefSeq" id="WP_142933322.1">
    <property type="nucleotide sequence ID" value="NZ_ML660169.1"/>
</dbReference>
<proteinExistence type="predicted"/>
<dbReference type="InterPro" id="IPR046256">
    <property type="entry name" value="DUF6289"/>
</dbReference>
<dbReference type="EMBL" id="VIKS01000013">
    <property type="protein sequence ID" value="TQV84845.1"/>
    <property type="molecule type" value="Genomic_DNA"/>
</dbReference>
<dbReference type="Pfam" id="PF19806">
    <property type="entry name" value="DUF6289"/>
    <property type="match status" value="1"/>
</dbReference>
<evidence type="ECO:0000256" key="1">
    <source>
        <dbReference type="SAM" id="SignalP"/>
    </source>
</evidence>
<evidence type="ECO:0000313" key="2">
    <source>
        <dbReference type="EMBL" id="TQV84845.1"/>
    </source>
</evidence>
<evidence type="ECO:0008006" key="4">
    <source>
        <dbReference type="Google" id="ProtNLM"/>
    </source>
</evidence>
<reference evidence="2 3" key="1">
    <citation type="submission" date="2019-07" db="EMBL/GenBank/DDBJ databases">
        <title>Draft genome for Aliikangiella sp. M105.</title>
        <authorList>
            <person name="Wang G."/>
        </authorList>
    </citation>
    <scope>NUCLEOTIDE SEQUENCE [LARGE SCALE GENOMIC DNA]</scope>
    <source>
        <strain evidence="2 3">M105</strain>
    </source>
</reference>
<accession>A0A545U5U3</accession>
<comment type="caution">
    <text evidence="2">The sequence shown here is derived from an EMBL/GenBank/DDBJ whole genome shotgun (WGS) entry which is preliminary data.</text>
</comment>
<dbReference type="Proteomes" id="UP000315439">
    <property type="component" value="Unassembled WGS sequence"/>
</dbReference>
<dbReference type="AlphaFoldDB" id="A0A545U5U3"/>
<sequence>MKILANSKKAVLVTTLISLTSFAAYAAVFQKHTYTYYSDSSKTTEIGTEVTSCKNNGRNILDGERSPYYTVKSEKCTDTDLDTDCFYQDPWGRPYCE</sequence>
<keyword evidence="3" id="KW-1185">Reference proteome</keyword>
<feature type="chain" id="PRO_5021929844" description="Secreted protein" evidence="1">
    <location>
        <begin position="27"/>
        <end position="97"/>
    </location>
</feature>
<gene>
    <name evidence="2" type="ORF">FLL46_20820</name>
</gene>
<organism evidence="2 3">
    <name type="scientific">Aliikangiella coralliicola</name>
    <dbReference type="NCBI Taxonomy" id="2592383"/>
    <lineage>
        <taxon>Bacteria</taxon>
        <taxon>Pseudomonadati</taxon>
        <taxon>Pseudomonadota</taxon>
        <taxon>Gammaproteobacteria</taxon>
        <taxon>Oceanospirillales</taxon>
        <taxon>Pleioneaceae</taxon>
        <taxon>Aliikangiella</taxon>
    </lineage>
</organism>
<name>A0A545U5U3_9GAMM</name>